<name>A0AA37WXR3_9GAMM</name>
<dbReference type="Pfam" id="PF21172">
    <property type="entry name" value="CueP"/>
    <property type="match status" value="1"/>
</dbReference>
<dbReference type="InterPro" id="IPR047808">
    <property type="entry name" value="CueP-like"/>
</dbReference>
<dbReference type="EMBL" id="BSPO01000003">
    <property type="protein sequence ID" value="GLS83749.1"/>
    <property type="molecule type" value="Genomic_DNA"/>
</dbReference>
<organism evidence="2 3">
    <name type="scientific">Paraferrimonas haliotis</name>
    <dbReference type="NCBI Taxonomy" id="2013866"/>
    <lineage>
        <taxon>Bacteria</taxon>
        <taxon>Pseudomonadati</taxon>
        <taxon>Pseudomonadota</taxon>
        <taxon>Gammaproteobacteria</taxon>
        <taxon>Alteromonadales</taxon>
        <taxon>Ferrimonadaceae</taxon>
        <taxon>Paraferrimonas</taxon>
    </lineage>
</organism>
<dbReference type="NCBIfam" id="NF038094">
    <property type="entry name" value="CueP_fam"/>
    <property type="match status" value="1"/>
</dbReference>
<keyword evidence="1" id="KW-0732">Signal</keyword>
<evidence type="ECO:0000313" key="2">
    <source>
        <dbReference type="EMBL" id="GLS83749.1"/>
    </source>
</evidence>
<comment type="caution">
    <text evidence="2">The sequence shown here is derived from an EMBL/GenBank/DDBJ whole genome shotgun (WGS) entry which is preliminary data.</text>
</comment>
<protein>
    <submittedName>
        <fullName evidence="2">Uncharacterized protein</fullName>
    </submittedName>
</protein>
<evidence type="ECO:0000313" key="3">
    <source>
        <dbReference type="Proteomes" id="UP001157439"/>
    </source>
</evidence>
<gene>
    <name evidence="2" type="ORF">GCM10007894_17260</name>
</gene>
<proteinExistence type="predicted"/>
<keyword evidence="3" id="KW-1185">Reference proteome</keyword>
<dbReference type="Gene3D" id="2.60.40.3700">
    <property type="match status" value="1"/>
</dbReference>
<reference evidence="2 3" key="1">
    <citation type="journal article" date="2014" name="Int. J. Syst. Evol. Microbiol.">
        <title>Complete genome sequence of Corynebacterium casei LMG S-19264T (=DSM 44701T), isolated from a smear-ripened cheese.</title>
        <authorList>
            <consortium name="US DOE Joint Genome Institute (JGI-PGF)"/>
            <person name="Walter F."/>
            <person name="Albersmeier A."/>
            <person name="Kalinowski J."/>
            <person name="Ruckert C."/>
        </authorList>
    </citation>
    <scope>NUCLEOTIDE SEQUENCE [LARGE SCALE GENOMIC DNA]</scope>
    <source>
        <strain evidence="2 3">NBRC 112785</strain>
    </source>
</reference>
<feature type="chain" id="PRO_5041310367" evidence="1">
    <location>
        <begin position="26"/>
        <end position="206"/>
    </location>
</feature>
<feature type="signal peptide" evidence="1">
    <location>
        <begin position="1"/>
        <end position="25"/>
    </location>
</feature>
<dbReference type="AlphaFoldDB" id="A0AA37WXR3"/>
<sequence>MFRNSLIKSALTSLLLVLPAYGVFASQSELKSFSELDHHAAVKQAHEWYKNDQGIVVKVMPNEVVATQTESKQSTSVAIPKDQFYLSIAPWINYTHPCTYHVPTGCTGELVGQKMHMSAVDVETGEELLNQMITTQHDGFIDFWVPRNRRLEFTFHHGDANGVYREAKEVLSTFGDARTCITTMQLKAMNTGHSKTSKHSGHQGHH</sequence>
<dbReference type="RefSeq" id="WP_095500528.1">
    <property type="nucleotide sequence ID" value="NZ_BSPO01000003.1"/>
</dbReference>
<dbReference type="Proteomes" id="UP001157439">
    <property type="component" value="Unassembled WGS sequence"/>
</dbReference>
<accession>A0AA37WXR3</accession>
<evidence type="ECO:0000256" key="1">
    <source>
        <dbReference type="SAM" id="SignalP"/>
    </source>
</evidence>